<evidence type="ECO:0000256" key="2">
    <source>
        <dbReference type="PROSITE-ProRule" id="PRU00335"/>
    </source>
</evidence>
<dbReference type="GO" id="GO:0000976">
    <property type="term" value="F:transcription cis-regulatory region binding"/>
    <property type="evidence" value="ECO:0007669"/>
    <property type="project" value="TreeGrafter"/>
</dbReference>
<feature type="region of interest" description="Disordered" evidence="3">
    <location>
        <begin position="220"/>
        <end position="248"/>
    </location>
</feature>
<dbReference type="Gene3D" id="1.10.357.10">
    <property type="entry name" value="Tetracycline Repressor, domain 2"/>
    <property type="match status" value="1"/>
</dbReference>
<dbReference type="SUPFAM" id="SSF48498">
    <property type="entry name" value="Tetracyclin repressor-like, C-terminal domain"/>
    <property type="match status" value="1"/>
</dbReference>
<evidence type="ECO:0000256" key="1">
    <source>
        <dbReference type="ARBA" id="ARBA00023125"/>
    </source>
</evidence>
<dbReference type="InterPro" id="IPR050109">
    <property type="entry name" value="HTH-type_TetR-like_transc_reg"/>
</dbReference>
<dbReference type="RefSeq" id="WP_197351161.1">
    <property type="nucleotide sequence ID" value="NZ_CP048882.1"/>
</dbReference>
<keyword evidence="1 2" id="KW-0238">DNA-binding</keyword>
<dbReference type="InterPro" id="IPR036271">
    <property type="entry name" value="Tet_transcr_reg_TetR-rel_C_sf"/>
</dbReference>
<dbReference type="Proteomes" id="UP000595046">
    <property type="component" value="Chromosome"/>
</dbReference>
<dbReference type="PANTHER" id="PTHR30055:SF200">
    <property type="entry name" value="HTH-TYPE TRANSCRIPTIONAL REPRESSOR BDCR"/>
    <property type="match status" value="1"/>
</dbReference>
<protein>
    <submittedName>
        <fullName evidence="5">TetR/AcrR family transcriptional regulator</fullName>
    </submittedName>
</protein>
<name>A0A7T1T6M6_9ACTN</name>
<dbReference type="PROSITE" id="PS50977">
    <property type="entry name" value="HTH_TETR_2"/>
    <property type="match status" value="1"/>
</dbReference>
<dbReference type="SUPFAM" id="SSF46689">
    <property type="entry name" value="Homeodomain-like"/>
    <property type="match status" value="1"/>
</dbReference>
<dbReference type="Pfam" id="PF17932">
    <property type="entry name" value="TetR_C_24"/>
    <property type="match status" value="1"/>
</dbReference>
<dbReference type="PRINTS" id="PR00455">
    <property type="entry name" value="HTHTETR"/>
</dbReference>
<evidence type="ECO:0000259" key="4">
    <source>
        <dbReference type="PROSITE" id="PS50977"/>
    </source>
</evidence>
<feature type="compositionally biased region" description="Polar residues" evidence="3">
    <location>
        <begin position="238"/>
        <end position="248"/>
    </location>
</feature>
<keyword evidence="6" id="KW-1185">Reference proteome</keyword>
<feature type="region of interest" description="Disordered" evidence="3">
    <location>
        <begin position="1"/>
        <end position="24"/>
    </location>
</feature>
<sequence length="248" mass="27617">MAKRQARFTPAEMEDDPRLQDQSPDLWGEEFGEVARGMLASAVRCFAANGFHATTTRDISAGVGLSPAALYVHFPSKELVLYQIMRIGHERALANVQGPEVEAAVDSADRLRVLTRRYTAWHARHHVAARVCQYELNALTPEHFEQIRELRHRTTEVFREAVARGVADGTFAQTDVNRVVRGMLSLGIDLVRWYRLDGPDSPEELGEFYADLALRMVTRTAPDEQSPATVSRPRNGRKASSSSATVTG</sequence>
<evidence type="ECO:0000313" key="6">
    <source>
        <dbReference type="Proteomes" id="UP000595046"/>
    </source>
</evidence>
<organism evidence="5 6">
    <name type="scientific">Streptomyces bathyalis</name>
    <dbReference type="NCBI Taxonomy" id="2710756"/>
    <lineage>
        <taxon>Bacteria</taxon>
        <taxon>Bacillati</taxon>
        <taxon>Actinomycetota</taxon>
        <taxon>Actinomycetes</taxon>
        <taxon>Kitasatosporales</taxon>
        <taxon>Streptomycetaceae</taxon>
        <taxon>Streptomyces</taxon>
    </lineage>
</organism>
<dbReference type="InterPro" id="IPR009057">
    <property type="entry name" value="Homeodomain-like_sf"/>
</dbReference>
<dbReference type="PROSITE" id="PS01081">
    <property type="entry name" value="HTH_TETR_1"/>
    <property type="match status" value="1"/>
</dbReference>
<dbReference type="PANTHER" id="PTHR30055">
    <property type="entry name" value="HTH-TYPE TRANSCRIPTIONAL REGULATOR RUTR"/>
    <property type="match status" value="1"/>
</dbReference>
<dbReference type="GO" id="GO:0003700">
    <property type="term" value="F:DNA-binding transcription factor activity"/>
    <property type="evidence" value="ECO:0007669"/>
    <property type="project" value="TreeGrafter"/>
</dbReference>
<dbReference type="Pfam" id="PF00440">
    <property type="entry name" value="TetR_N"/>
    <property type="match status" value="1"/>
</dbReference>
<feature type="domain" description="HTH tetR-type" evidence="4">
    <location>
        <begin position="32"/>
        <end position="92"/>
    </location>
</feature>
<evidence type="ECO:0000313" key="5">
    <source>
        <dbReference type="EMBL" id="QPP07371.1"/>
    </source>
</evidence>
<dbReference type="KEGG" id="sbat:G4Z16_14340"/>
<feature type="DNA-binding region" description="H-T-H motif" evidence="2">
    <location>
        <begin position="55"/>
        <end position="74"/>
    </location>
</feature>
<accession>A0A7T1T6M6</accession>
<dbReference type="AlphaFoldDB" id="A0A7T1T6M6"/>
<reference evidence="6" key="1">
    <citation type="submission" date="2020-02" db="EMBL/GenBank/DDBJ databases">
        <title>Streptomyces sp. ASO4wet.</title>
        <authorList>
            <person name="Risdian C."/>
            <person name="Landwehr W."/>
            <person name="Schupp P."/>
            <person name="Wink J."/>
        </authorList>
    </citation>
    <scope>NUCLEOTIDE SEQUENCE [LARGE SCALE GENOMIC DNA]</scope>
    <source>
        <strain evidence="6">ASO4wet</strain>
    </source>
</reference>
<evidence type="ECO:0000256" key="3">
    <source>
        <dbReference type="SAM" id="MobiDB-lite"/>
    </source>
</evidence>
<proteinExistence type="predicted"/>
<dbReference type="InterPro" id="IPR001647">
    <property type="entry name" value="HTH_TetR"/>
</dbReference>
<gene>
    <name evidence="5" type="ORF">G4Z16_14340</name>
</gene>
<dbReference type="InterPro" id="IPR023772">
    <property type="entry name" value="DNA-bd_HTH_TetR-type_CS"/>
</dbReference>
<dbReference type="InterPro" id="IPR041490">
    <property type="entry name" value="KstR2_TetR_C"/>
</dbReference>
<dbReference type="EMBL" id="CP048882">
    <property type="protein sequence ID" value="QPP07371.1"/>
    <property type="molecule type" value="Genomic_DNA"/>
</dbReference>